<comment type="similarity">
    <text evidence="2">Belongs to the CpxP/Spy family.</text>
</comment>
<name>A0A7H1NSS4_9PROT</name>
<dbReference type="Proteomes" id="UP000516349">
    <property type="component" value="Chromosome"/>
</dbReference>
<dbReference type="GO" id="GO:0051082">
    <property type="term" value="F:unfolded protein binding"/>
    <property type="evidence" value="ECO:0007669"/>
    <property type="project" value="TreeGrafter"/>
</dbReference>
<dbReference type="Gene3D" id="1.20.120.1490">
    <property type="match status" value="1"/>
</dbReference>
<dbReference type="AlphaFoldDB" id="A0A7H1NSS4"/>
<proteinExistence type="inferred from homology"/>
<evidence type="ECO:0000313" key="7">
    <source>
        <dbReference type="Proteomes" id="UP000516349"/>
    </source>
</evidence>
<evidence type="ECO:0000256" key="5">
    <source>
        <dbReference type="SAM" id="SignalP"/>
    </source>
</evidence>
<keyword evidence="4" id="KW-0574">Periplasm</keyword>
<organism evidence="6 7">
    <name type="scientific">Entomobacter blattae</name>
    <dbReference type="NCBI Taxonomy" id="2762277"/>
    <lineage>
        <taxon>Bacteria</taxon>
        <taxon>Pseudomonadati</taxon>
        <taxon>Pseudomonadota</taxon>
        <taxon>Alphaproteobacteria</taxon>
        <taxon>Acetobacterales</taxon>
        <taxon>Acetobacteraceae</taxon>
        <taxon>Entomobacter</taxon>
    </lineage>
</organism>
<sequence>MIKKIVFSALIASGTILGSTTLPAHAQEMKDDMPSSRMGMMRHGKDHAMMMAALHGTNLTKEQKEKIKTVMNSAEEQIKPLKEEKRAIGKKIAEGLTASGAVDQAALTALAEKSADLSKRIEMAKLDCGIKMHDVLTAEQRTRVKTNLENMEKLHEKMQSLRKEMHETMHGNSSKN</sequence>
<feature type="chain" id="PRO_5028912617" description="Periplasmic heavy metal sensor" evidence="5">
    <location>
        <begin position="27"/>
        <end position="176"/>
    </location>
</feature>
<evidence type="ECO:0008006" key="8">
    <source>
        <dbReference type="Google" id="ProtNLM"/>
    </source>
</evidence>
<dbReference type="KEGG" id="ebla:JGUZn3_16120"/>
<feature type="signal peptide" evidence="5">
    <location>
        <begin position="1"/>
        <end position="26"/>
    </location>
</feature>
<dbReference type="PANTHER" id="PTHR38102">
    <property type="entry name" value="PERIPLASMIC CHAPERONE SPY"/>
    <property type="match status" value="1"/>
</dbReference>
<evidence type="ECO:0000256" key="2">
    <source>
        <dbReference type="ARBA" id="ARBA00008441"/>
    </source>
</evidence>
<keyword evidence="7" id="KW-1185">Reference proteome</keyword>
<dbReference type="RefSeq" id="WP_203413062.1">
    <property type="nucleotide sequence ID" value="NZ_CP060244.1"/>
</dbReference>
<accession>A0A7H1NSS4</accession>
<evidence type="ECO:0000256" key="1">
    <source>
        <dbReference type="ARBA" id="ARBA00004418"/>
    </source>
</evidence>
<evidence type="ECO:0000313" key="6">
    <source>
        <dbReference type="EMBL" id="QNT78834.1"/>
    </source>
</evidence>
<evidence type="ECO:0000256" key="4">
    <source>
        <dbReference type="ARBA" id="ARBA00022764"/>
    </source>
</evidence>
<dbReference type="Pfam" id="PF07813">
    <property type="entry name" value="LTXXQ"/>
    <property type="match status" value="1"/>
</dbReference>
<dbReference type="InterPro" id="IPR012899">
    <property type="entry name" value="LTXXQ"/>
</dbReference>
<comment type="subcellular location">
    <subcellularLocation>
        <location evidence="1">Periplasm</location>
    </subcellularLocation>
</comment>
<dbReference type="PANTHER" id="PTHR38102:SF1">
    <property type="entry name" value="PERIPLASMIC CHAPERONE SPY"/>
    <property type="match status" value="1"/>
</dbReference>
<gene>
    <name evidence="6" type="ORF">JGUZn3_16120</name>
</gene>
<dbReference type="EMBL" id="CP060244">
    <property type="protein sequence ID" value="QNT78834.1"/>
    <property type="molecule type" value="Genomic_DNA"/>
</dbReference>
<evidence type="ECO:0000256" key="3">
    <source>
        <dbReference type="ARBA" id="ARBA00022729"/>
    </source>
</evidence>
<protein>
    <recommendedName>
        <fullName evidence="8">Periplasmic heavy metal sensor</fullName>
    </recommendedName>
</protein>
<keyword evidence="3 5" id="KW-0732">Signal</keyword>
<reference evidence="6 7" key="1">
    <citation type="submission" date="2020-08" db="EMBL/GenBank/DDBJ databases">
        <title>Complete genome sequence of Entomobacter blattae G55GP.</title>
        <authorList>
            <person name="Poehlein A."/>
            <person name="Guzman J."/>
            <person name="Daniel R."/>
            <person name="Vilcinskas A."/>
        </authorList>
    </citation>
    <scope>NUCLEOTIDE SEQUENCE [LARGE SCALE GENOMIC DNA]</scope>
    <source>
        <strain evidence="6 7">G55GP</strain>
    </source>
</reference>
<dbReference type="InterPro" id="IPR052211">
    <property type="entry name" value="Cpx_auxiliary_protein"/>
</dbReference>
<dbReference type="GO" id="GO:0030288">
    <property type="term" value="C:outer membrane-bounded periplasmic space"/>
    <property type="evidence" value="ECO:0007669"/>
    <property type="project" value="TreeGrafter"/>
</dbReference>